<dbReference type="SUPFAM" id="SSF56349">
    <property type="entry name" value="DNA breaking-rejoining enzymes"/>
    <property type="match status" value="1"/>
</dbReference>
<feature type="domain" description="Tyr recombinase" evidence="5">
    <location>
        <begin position="229"/>
        <end position="419"/>
    </location>
</feature>
<keyword evidence="1 3" id="KW-0238">DNA-binding</keyword>
<dbReference type="PROSITE" id="PS51900">
    <property type="entry name" value="CB"/>
    <property type="match status" value="1"/>
</dbReference>
<evidence type="ECO:0000259" key="6">
    <source>
        <dbReference type="PROSITE" id="PS51900"/>
    </source>
</evidence>
<dbReference type="RefSeq" id="WP_336351908.1">
    <property type="nucleotide sequence ID" value="NZ_JAZAQL010000004.1"/>
</dbReference>
<dbReference type="GO" id="GO:0006310">
    <property type="term" value="P:DNA recombination"/>
    <property type="evidence" value="ECO:0007669"/>
    <property type="project" value="UniProtKB-KW"/>
</dbReference>
<name>A0ABD5VHH9_9EURY</name>
<gene>
    <name evidence="7" type="ORF">ACFQGB_19060</name>
</gene>
<dbReference type="AlphaFoldDB" id="A0ABD5VHH9"/>
<dbReference type="Proteomes" id="UP001596395">
    <property type="component" value="Unassembled WGS sequence"/>
</dbReference>
<evidence type="ECO:0000313" key="7">
    <source>
        <dbReference type="EMBL" id="MFC6954970.1"/>
    </source>
</evidence>
<accession>A0ABD5VHH9</accession>
<dbReference type="InterPro" id="IPR013762">
    <property type="entry name" value="Integrase-like_cat_sf"/>
</dbReference>
<proteinExistence type="predicted"/>
<dbReference type="Gene3D" id="1.10.443.10">
    <property type="entry name" value="Intergrase catalytic core"/>
    <property type="match status" value="1"/>
</dbReference>
<dbReference type="InterPro" id="IPR002104">
    <property type="entry name" value="Integrase_catalytic"/>
</dbReference>
<dbReference type="GO" id="GO:0003677">
    <property type="term" value="F:DNA binding"/>
    <property type="evidence" value="ECO:0007669"/>
    <property type="project" value="UniProtKB-UniRule"/>
</dbReference>
<evidence type="ECO:0000256" key="4">
    <source>
        <dbReference type="SAM" id="MobiDB-lite"/>
    </source>
</evidence>
<feature type="region of interest" description="Disordered" evidence="4">
    <location>
        <begin position="1"/>
        <end position="25"/>
    </location>
</feature>
<organism evidence="7 8">
    <name type="scientific">Halorubellus litoreus</name>
    <dbReference type="NCBI Taxonomy" id="755308"/>
    <lineage>
        <taxon>Archaea</taxon>
        <taxon>Methanobacteriati</taxon>
        <taxon>Methanobacteriota</taxon>
        <taxon>Stenosarchaea group</taxon>
        <taxon>Halobacteria</taxon>
        <taxon>Halobacteriales</taxon>
        <taxon>Halorubellaceae</taxon>
        <taxon>Halorubellus</taxon>
    </lineage>
</organism>
<evidence type="ECO:0000256" key="3">
    <source>
        <dbReference type="PROSITE-ProRule" id="PRU01248"/>
    </source>
</evidence>
<protein>
    <submittedName>
        <fullName evidence="7">Tyrosine-type recombinase/integrase</fullName>
    </submittedName>
</protein>
<evidence type="ECO:0000259" key="5">
    <source>
        <dbReference type="PROSITE" id="PS51898"/>
    </source>
</evidence>
<feature type="domain" description="Core-binding (CB)" evidence="6">
    <location>
        <begin position="105"/>
        <end position="204"/>
    </location>
</feature>
<dbReference type="Pfam" id="PF00589">
    <property type="entry name" value="Phage_integrase"/>
    <property type="match status" value="1"/>
</dbReference>
<dbReference type="EMBL" id="JBHSXN010000004">
    <property type="protein sequence ID" value="MFC6954970.1"/>
    <property type="molecule type" value="Genomic_DNA"/>
</dbReference>
<comment type="caution">
    <text evidence="7">The sequence shown here is derived from an EMBL/GenBank/DDBJ whole genome shotgun (WGS) entry which is preliminary data.</text>
</comment>
<sequence>MADSTNSADQLEGTDAHGPPTRRWTDQDLGDMQQYFWRHVASDAGADGIDVDTEKPTASWLADNGYRPFVAALRRHHDVTFSEFWSQHIAPDADVDGYDWASNDQVTIDALEHFLDRRASRYGLSDASVDTLRYRLNTYLKAFKGANDHADLLHSVARDTDIPAYESVDEVFAAFDHLNERTEKSDTTIKRVADIVESFYSHLVSRQVAATNPAAGLDDEFKWDTTTDGDTPALRTEHVQALMDAVEGLEEELLVVALAAWGLRANEVAKLHVRQLDRDGGDVPRLEFAERKNGPGSVSILYGMDVLEDRLAQLSDRSSWNGYLFPSTQADADHISRQTVWRRFRELADAAGLPERIDGERPSPQLCRRFWYDKYSETLEEVISGLEDIAAEQGSSDPEVVLQNYLSEDRARRLRRDAMRERLAAAFAPPNETLDD</sequence>
<dbReference type="PROSITE" id="PS51898">
    <property type="entry name" value="TYR_RECOMBINASE"/>
    <property type="match status" value="1"/>
</dbReference>
<keyword evidence="2" id="KW-0233">DNA recombination</keyword>
<evidence type="ECO:0000256" key="1">
    <source>
        <dbReference type="ARBA" id="ARBA00023125"/>
    </source>
</evidence>
<keyword evidence="8" id="KW-1185">Reference proteome</keyword>
<dbReference type="InterPro" id="IPR044068">
    <property type="entry name" value="CB"/>
</dbReference>
<dbReference type="Gene3D" id="1.10.150.130">
    <property type="match status" value="1"/>
</dbReference>
<evidence type="ECO:0000256" key="2">
    <source>
        <dbReference type="ARBA" id="ARBA00023172"/>
    </source>
</evidence>
<dbReference type="InterPro" id="IPR011010">
    <property type="entry name" value="DNA_brk_join_enz"/>
</dbReference>
<reference evidence="7 8" key="1">
    <citation type="journal article" date="2019" name="Int. J. Syst. Evol. Microbiol.">
        <title>The Global Catalogue of Microorganisms (GCM) 10K type strain sequencing project: providing services to taxonomists for standard genome sequencing and annotation.</title>
        <authorList>
            <consortium name="The Broad Institute Genomics Platform"/>
            <consortium name="The Broad Institute Genome Sequencing Center for Infectious Disease"/>
            <person name="Wu L."/>
            <person name="Ma J."/>
        </authorList>
    </citation>
    <scope>NUCLEOTIDE SEQUENCE [LARGE SCALE GENOMIC DNA]</scope>
    <source>
        <strain evidence="7 8">GX26</strain>
    </source>
</reference>
<dbReference type="InterPro" id="IPR010998">
    <property type="entry name" value="Integrase_recombinase_N"/>
</dbReference>
<evidence type="ECO:0000313" key="8">
    <source>
        <dbReference type="Proteomes" id="UP001596395"/>
    </source>
</evidence>